<dbReference type="Pfam" id="PF08240">
    <property type="entry name" value="ADH_N"/>
    <property type="match status" value="1"/>
</dbReference>
<feature type="domain" description="Alcohol dehydrogenase-like N-terminal" evidence="3">
    <location>
        <begin position="25"/>
        <end position="130"/>
    </location>
</feature>
<protein>
    <submittedName>
        <fullName evidence="5">Galactitol-1-phosphate 5-dehydrogenase</fullName>
    </submittedName>
    <submittedName>
        <fullName evidence="4">L-threonine 3-dehydrogenase</fullName>
    </submittedName>
</protein>
<dbReference type="STRING" id="56956.A0O31_00104"/>
<feature type="domain" description="Alcohol dehydrogenase-like C-terminal" evidence="2">
    <location>
        <begin position="169"/>
        <end position="286"/>
    </location>
</feature>
<dbReference type="SUPFAM" id="SSF50129">
    <property type="entry name" value="GroES-like"/>
    <property type="match status" value="1"/>
</dbReference>
<dbReference type="OrthoDB" id="9777057at2"/>
<dbReference type="SUPFAM" id="SSF51735">
    <property type="entry name" value="NAD(P)-binding Rossmann-fold domains"/>
    <property type="match status" value="1"/>
</dbReference>
<dbReference type="RefSeq" id="WP_071676218.1">
    <property type="nucleotide sequence ID" value="NZ_AP025593.1"/>
</dbReference>
<dbReference type="InterPro" id="IPR013149">
    <property type="entry name" value="ADH-like_C"/>
</dbReference>
<dbReference type="Gene3D" id="3.90.180.10">
    <property type="entry name" value="Medium-chain alcohol dehydrogenases, catalytic domain"/>
    <property type="match status" value="1"/>
</dbReference>
<evidence type="ECO:0000313" key="7">
    <source>
        <dbReference type="Proteomes" id="UP000831120"/>
    </source>
</evidence>
<dbReference type="InterPro" id="IPR011032">
    <property type="entry name" value="GroES-like_sf"/>
</dbReference>
<evidence type="ECO:0000256" key="1">
    <source>
        <dbReference type="ARBA" id="ARBA00023002"/>
    </source>
</evidence>
<proteinExistence type="predicted"/>
<dbReference type="Proteomes" id="UP000182993">
    <property type="component" value="Chromosome"/>
</dbReference>
<dbReference type="InterPro" id="IPR013154">
    <property type="entry name" value="ADH-like_N"/>
</dbReference>
<reference evidence="4" key="2">
    <citation type="journal article" date="2017" name="Stand. Genomic Sci.">
        <title>Complete genome sequence of Thermus brockianus GE-1 reveals key enzymes of xylan/xylose metabolism.</title>
        <authorList>
            <person name="Schaefers C."/>
            <person name="Blank S."/>
            <person name="Wiebusch S."/>
            <person name="Elleuche S."/>
            <person name="Antranikian G."/>
        </authorList>
    </citation>
    <scope>NUCLEOTIDE SEQUENCE</scope>
    <source>
        <strain evidence="4">GE-1</strain>
    </source>
</reference>
<organism evidence="4 6">
    <name type="scientific">Thermus brockianus</name>
    <dbReference type="NCBI Taxonomy" id="56956"/>
    <lineage>
        <taxon>Bacteria</taxon>
        <taxon>Thermotogati</taxon>
        <taxon>Deinococcota</taxon>
        <taxon>Deinococci</taxon>
        <taxon>Thermales</taxon>
        <taxon>Thermaceae</taxon>
        <taxon>Thermus</taxon>
    </lineage>
</organism>
<evidence type="ECO:0000313" key="4">
    <source>
        <dbReference type="EMBL" id="APD08335.1"/>
    </source>
</evidence>
<dbReference type="Pfam" id="PF00107">
    <property type="entry name" value="ADH_zinc_N"/>
    <property type="match status" value="1"/>
</dbReference>
<dbReference type="Proteomes" id="UP000831120">
    <property type="component" value="Chromosome"/>
</dbReference>
<dbReference type="PANTHER" id="PTHR43401">
    <property type="entry name" value="L-THREONINE 3-DEHYDROGENASE"/>
    <property type="match status" value="1"/>
</dbReference>
<dbReference type="GO" id="GO:0016491">
    <property type="term" value="F:oxidoreductase activity"/>
    <property type="evidence" value="ECO:0007669"/>
    <property type="project" value="UniProtKB-KW"/>
</dbReference>
<dbReference type="EMBL" id="CP016312">
    <property type="protein sequence ID" value="APD08335.1"/>
    <property type="molecule type" value="Genomic_DNA"/>
</dbReference>
<dbReference type="Gene3D" id="3.40.50.720">
    <property type="entry name" value="NAD(P)-binding Rossmann-like Domain"/>
    <property type="match status" value="1"/>
</dbReference>
<sequence>MRAWVLKDYGHLALEERPEPGGEGLLLKVLAVGICGSDLSVYKGTPAMRARWRPPLILGHEVAGLVEEGPAGLVGRPVALYPALACGDCEACRGGKPHLCPKRQHLGFHLAGGLAERIRVPEALVYPLPEGFPSWKGALAEPLAVALHAVRLAKPRSGERALVVGGGAMGALAAWLLNGLGVRAHLLEPQRQRGQTLLSLGLVAAWTGEAEDLPSNTYPLVLDTVGLEATLVQALRALAPGGRAVVVGLSGLEAPLDLQDLVLREKAVLGSYLFTPDEFQEAITLLPGLPEALFRLWPAERAEEAFLALLEGEVPEPKVVLVW</sequence>
<reference evidence="6" key="1">
    <citation type="submission" date="2016-06" db="EMBL/GenBank/DDBJ databases">
        <title>Whole genome sequencing of Thermus brockianus strain GE-1.</title>
        <authorList>
            <person name="Schaefers C."/>
            <person name="Blank S."/>
            <person name="Wiebusch S."/>
            <person name="Elleuche S."/>
            <person name="Antranikian G."/>
        </authorList>
    </citation>
    <scope>NUCLEOTIDE SEQUENCE [LARGE SCALE GENOMIC DNA]</scope>
    <source>
        <strain evidence="6">GE-1</strain>
    </source>
</reference>
<dbReference type="InterPro" id="IPR036291">
    <property type="entry name" value="NAD(P)-bd_dom_sf"/>
</dbReference>
<keyword evidence="1" id="KW-0560">Oxidoreductase</keyword>
<dbReference type="InterPro" id="IPR050129">
    <property type="entry name" value="Zn_alcohol_dh"/>
</dbReference>
<evidence type="ECO:0000313" key="5">
    <source>
        <dbReference type="EMBL" id="BDG16320.1"/>
    </source>
</evidence>
<name>A0A1J0LS88_THEBO</name>
<evidence type="ECO:0000313" key="6">
    <source>
        <dbReference type="Proteomes" id="UP000182993"/>
    </source>
</evidence>
<accession>A0A1J0LS88</accession>
<evidence type="ECO:0000259" key="3">
    <source>
        <dbReference type="Pfam" id="PF08240"/>
    </source>
</evidence>
<dbReference type="PANTHER" id="PTHR43401:SF2">
    <property type="entry name" value="L-THREONINE 3-DEHYDROGENASE"/>
    <property type="match status" value="1"/>
</dbReference>
<keyword evidence="7" id="KW-1185">Reference proteome</keyword>
<dbReference type="EMBL" id="AP025593">
    <property type="protein sequence ID" value="BDG16320.1"/>
    <property type="molecule type" value="Genomic_DNA"/>
</dbReference>
<evidence type="ECO:0000259" key="2">
    <source>
        <dbReference type="Pfam" id="PF00107"/>
    </source>
</evidence>
<dbReference type="KEGG" id="tbc:A0O31_00104"/>
<reference evidence="5 7" key="3">
    <citation type="journal article" date="2022" name="Microbiol. Resour. Announc.">
        <title>Complete Genome Sequences of Thermus Strains Isolated from Senami Hot Spring in Japan.</title>
        <authorList>
            <person name="Miyazaki K."/>
        </authorList>
    </citation>
    <scope>NUCLEOTIDE SEQUENCE [LARGE SCALE GENOMIC DNA]</scope>
    <source>
        <strain evidence="5 7">SNM4-1</strain>
    </source>
</reference>
<dbReference type="AlphaFoldDB" id="A0A1J0LS88"/>
<gene>
    <name evidence="4" type="primary">tdh_1</name>
    <name evidence="5" type="synonym">adh</name>
    <name evidence="4" type="ORF">A0O31_00104</name>
    <name evidence="5" type="ORF">TbrSNM41_10540</name>
</gene>